<dbReference type="AlphaFoldDB" id="A0A8S2A0C2"/>
<sequence length="86" mass="9893">MSTSETVAVKVLATYSTGEQKFHTEDMFCGSKESLASHLYSEKHEPLNWDLRVYIALRGLEYLRDGNVPPVINRDQIFPTFCWINP</sequence>
<proteinExistence type="predicted"/>
<dbReference type="EMBL" id="LR999454">
    <property type="protein sequence ID" value="CAE6003682.1"/>
    <property type="molecule type" value="Genomic_DNA"/>
</dbReference>
<evidence type="ECO:0000313" key="1">
    <source>
        <dbReference type="EMBL" id="CAE6003682.1"/>
    </source>
</evidence>
<keyword evidence="2" id="KW-1185">Reference proteome</keyword>
<reference evidence="1" key="1">
    <citation type="submission" date="2021-01" db="EMBL/GenBank/DDBJ databases">
        <authorList>
            <person name="Bezrukov I."/>
        </authorList>
    </citation>
    <scope>NUCLEOTIDE SEQUENCE</scope>
</reference>
<dbReference type="Proteomes" id="UP000682877">
    <property type="component" value="Chromosome 4"/>
</dbReference>
<organism evidence="1 2">
    <name type="scientific">Arabidopsis arenosa</name>
    <name type="common">Sand rock-cress</name>
    <name type="synonym">Cardaminopsis arenosa</name>
    <dbReference type="NCBI Taxonomy" id="38785"/>
    <lineage>
        <taxon>Eukaryota</taxon>
        <taxon>Viridiplantae</taxon>
        <taxon>Streptophyta</taxon>
        <taxon>Embryophyta</taxon>
        <taxon>Tracheophyta</taxon>
        <taxon>Spermatophyta</taxon>
        <taxon>Magnoliopsida</taxon>
        <taxon>eudicotyledons</taxon>
        <taxon>Gunneridae</taxon>
        <taxon>Pentapetalae</taxon>
        <taxon>rosids</taxon>
        <taxon>malvids</taxon>
        <taxon>Brassicales</taxon>
        <taxon>Brassicaceae</taxon>
        <taxon>Camelineae</taxon>
        <taxon>Arabidopsis</taxon>
    </lineage>
</organism>
<accession>A0A8S2A0C2</accession>
<name>A0A8S2A0C2_ARAAE</name>
<evidence type="ECO:0000313" key="2">
    <source>
        <dbReference type="Proteomes" id="UP000682877"/>
    </source>
</evidence>
<protein>
    <submittedName>
        <fullName evidence="1">Uncharacterized protein</fullName>
    </submittedName>
</protein>
<gene>
    <name evidence="1" type="ORF">AARE701A_LOCUS9344</name>
</gene>